<dbReference type="Gene3D" id="3.50.50.100">
    <property type="match status" value="1"/>
</dbReference>
<keyword evidence="8" id="KW-1185">Reference proteome</keyword>
<dbReference type="InterPro" id="IPR023753">
    <property type="entry name" value="FAD/NAD-binding_dom"/>
</dbReference>
<dbReference type="PANTHER" id="PTHR42913:SF3">
    <property type="entry name" value="64 KDA MITOCHONDRIAL NADH DEHYDROGENASE (EUROFUNG)"/>
    <property type="match status" value="1"/>
</dbReference>
<dbReference type="InterPro" id="IPR051169">
    <property type="entry name" value="NADH-Q_oxidoreductase"/>
</dbReference>
<evidence type="ECO:0000256" key="4">
    <source>
        <dbReference type="ARBA" id="ARBA00022827"/>
    </source>
</evidence>
<evidence type="ECO:0000256" key="5">
    <source>
        <dbReference type="ARBA" id="ARBA00023002"/>
    </source>
</evidence>
<keyword evidence="3" id="KW-0285">Flavoprotein</keyword>
<dbReference type="SUPFAM" id="SSF51905">
    <property type="entry name" value="FAD/NAD(P)-binding domain"/>
    <property type="match status" value="1"/>
</dbReference>
<reference evidence="7 8" key="2">
    <citation type="submission" date="2022-06" db="EMBL/GenBank/DDBJ databases">
        <title>Genomic Encyclopedia of Type Strains, Phase I: the one thousand microbial genomes (KMG-I) project.</title>
        <authorList>
            <person name="Kyrpides N."/>
        </authorList>
    </citation>
    <scope>NUCLEOTIDE SEQUENCE [LARGE SCALE GENOMIC DNA]</scope>
    <source>
        <strain evidence="7 8">DSM 43889</strain>
    </source>
</reference>
<dbReference type="Proteomes" id="UP000791080">
    <property type="component" value="Unassembled WGS sequence"/>
</dbReference>
<evidence type="ECO:0000313" key="8">
    <source>
        <dbReference type="Proteomes" id="UP000791080"/>
    </source>
</evidence>
<accession>A0ABT1JKH3</accession>
<dbReference type="Pfam" id="PF07992">
    <property type="entry name" value="Pyr_redox_2"/>
    <property type="match status" value="1"/>
</dbReference>
<dbReference type="InterPro" id="IPR036188">
    <property type="entry name" value="FAD/NAD-bd_sf"/>
</dbReference>
<keyword evidence="4" id="KW-0274">FAD</keyword>
<evidence type="ECO:0000256" key="3">
    <source>
        <dbReference type="ARBA" id="ARBA00022630"/>
    </source>
</evidence>
<feature type="domain" description="FAD/NAD(P)-binding" evidence="6">
    <location>
        <begin position="4"/>
        <end position="295"/>
    </location>
</feature>
<comment type="similarity">
    <text evidence="2">Belongs to the NADH dehydrogenase family.</text>
</comment>
<dbReference type="EMBL" id="AUBJ02000001">
    <property type="protein sequence ID" value="MCP2333012.1"/>
    <property type="molecule type" value="Genomic_DNA"/>
</dbReference>
<reference evidence="7 8" key="1">
    <citation type="submission" date="2013-07" db="EMBL/GenBank/DDBJ databases">
        <authorList>
            <consortium name="DOE Joint Genome Institute"/>
            <person name="Reeve W."/>
            <person name="Huntemann M."/>
            <person name="Han J."/>
            <person name="Chen A."/>
            <person name="Kyrpides N."/>
            <person name="Mavromatis K."/>
            <person name="Markowitz V."/>
            <person name="Palaniappan K."/>
            <person name="Ivanova N."/>
            <person name="Schaumberg A."/>
            <person name="Pati A."/>
            <person name="Liolios K."/>
            <person name="Nordberg H.P."/>
            <person name="Cantor M.N."/>
            <person name="Hua S.X."/>
            <person name="Woyke T."/>
        </authorList>
    </citation>
    <scope>NUCLEOTIDE SEQUENCE [LARGE SCALE GENOMIC DNA]</scope>
    <source>
        <strain evidence="7 8">DSM 43889</strain>
    </source>
</reference>
<comment type="caution">
    <text evidence="7">The sequence shown here is derived from an EMBL/GenBank/DDBJ whole genome shotgun (WGS) entry which is preliminary data.</text>
</comment>
<organism evidence="7 8">
    <name type="scientific">Actinoalloteichus caeruleus DSM 43889</name>
    <dbReference type="NCBI Taxonomy" id="1120930"/>
    <lineage>
        <taxon>Bacteria</taxon>
        <taxon>Bacillati</taxon>
        <taxon>Actinomycetota</taxon>
        <taxon>Actinomycetes</taxon>
        <taxon>Pseudonocardiales</taxon>
        <taxon>Pseudonocardiaceae</taxon>
        <taxon>Actinoalloteichus</taxon>
        <taxon>Actinoalloteichus cyanogriseus</taxon>
    </lineage>
</organism>
<dbReference type="RefSeq" id="WP_035291491.1">
    <property type="nucleotide sequence ID" value="NZ_AUBJ02000001.1"/>
</dbReference>
<evidence type="ECO:0000259" key="6">
    <source>
        <dbReference type="Pfam" id="PF07992"/>
    </source>
</evidence>
<dbReference type="PRINTS" id="PR00368">
    <property type="entry name" value="FADPNR"/>
</dbReference>
<dbReference type="PANTHER" id="PTHR42913">
    <property type="entry name" value="APOPTOSIS-INDUCING FACTOR 1"/>
    <property type="match status" value="1"/>
</dbReference>
<gene>
    <name evidence="7" type="ORF">G443_003282</name>
</gene>
<evidence type="ECO:0000313" key="7">
    <source>
        <dbReference type="EMBL" id="MCP2333012.1"/>
    </source>
</evidence>
<keyword evidence="5" id="KW-0560">Oxidoreductase</keyword>
<protein>
    <submittedName>
        <fullName evidence="7">NADH dehydrogenase, FAD-containing subunit</fullName>
    </submittedName>
</protein>
<name>A0ABT1JKH3_ACTCY</name>
<evidence type="ECO:0000256" key="1">
    <source>
        <dbReference type="ARBA" id="ARBA00001974"/>
    </source>
</evidence>
<sequence>MTHHIVVLGAGYAGLTAARRAARLLRGSDVRLTLVNRSERFVERVRLHQLAARGIPPGQSLFRALAGSGVDLVVGEVAEVDAEARAVTVAGRADRLTYDTLVYALGSAADLDAVPGLREHGFAVADAEGAGRLRARLDELPGGAVVAVVGAGPTGVEVAAELAEARPDLSVELVTRSELGGGLSPGARRHLRRTFARLGVGVREHQRVTAVERDGVVTAEGARLACTALVWAGGFRVPSPAARSALRTDERGRLVVDGRLRSVSHPEVYGVGDSASAATVTGGETRMSCQAALPMGRYVAVDLARTLRGRRSGRPARIRDLGLDVALGRRNAVVQLFRGGGRPVGAVLTGRPAAWIKHRVVRAAAWLAGA</sequence>
<comment type="cofactor">
    <cofactor evidence="1">
        <name>FAD</name>
        <dbReference type="ChEBI" id="CHEBI:57692"/>
    </cofactor>
</comment>
<evidence type="ECO:0000256" key="2">
    <source>
        <dbReference type="ARBA" id="ARBA00005272"/>
    </source>
</evidence>
<proteinExistence type="inferred from homology"/>
<dbReference type="PRINTS" id="PR00411">
    <property type="entry name" value="PNDRDTASEI"/>
</dbReference>